<dbReference type="EMBL" id="JADQDQ010000009">
    <property type="protein sequence ID" value="MBF9239116.1"/>
    <property type="molecule type" value="Genomic_DNA"/>
</dbReference>
<keyword evidence="3 4" id="KW-0413">Isomerase</keyword>
<comment type="catalytic activity">
    <reaction evidence="4">
        <text>[protein]-peptidylproline (omega=180) = [protein]-peptidylproline (omega=0)</text>
        <dbReference type="Rhea" id="RHEA:16237"/>
        <dbReference type="Rhea" id="RHEA-COMP:10747"/>
        <dbReference type="Rhea" id="RHEA-COMP:10748"/>
        <dbReference type="ChEBI" id="CHEBI:83833"/>
        <dbReference type="ChEBI" id="CHEBI:83834"/>
        <dbReference type="EC" id="5.2.1.8"/>
    </reaction>
</comment>
<evidence type="ECO:0000256" key="3">
    <source>
        <dbReference type="ARBA" id="ARBA00023235"/>
    </source>
</evidence>
<keyword evidence="7" id="KW-1185">Reference proteome</keyword>
<dbReference type="PANTHER" id="PTHR45625">
    <property type="entry name" value="PEPTIDYL-PROLYL CIS-TRANS ISOMERASE-RELATED"/>
    <property type="match status" value="1"/>
</dbReference>
<dbReference type="InterPro" id="IPR002130">
    <property type="entry name" value="Cyclophilin-type_PPIase_dom"/>
</dbReference>
<dbReference type="GO" id="GO:0016853">
    <property type="term" value="F:isomerase activity"/>
    <property type="evidence" value="ECO:0007669"/>
    <property type="project" value="UniProtKB-KW"/>
</dbReference>
<sequence>MKFSVHRFGVLLFALLWVAGSAFAADKPAKPAKKSSRDEVVTITTAQGIIRVILFDDTPLHKANFLKKAKSGFYDGTSFHRVIPNFMVQGGDVNSKDGDPSNDGLGQANEGTVAAELVAGHQHNFGALAAARQGDFANPQRASSISQFYLVQNHDGTHFLDGQYTVFGQTIQGLDVIDKIAALPRDGRDHPTGDAKMTMKIEKLKRKRITKLYGYKYE</sequence>
<dbReference type="SUPFAM" id="SSF50891">
    <property type="entry name" value="Cyclophilin-like"/>
    <property type="match status" value="1"/>
</dbReference>
<dbReference type="CDD" id="cd00317">
    <property type="entry name" value="cyclophilin"/>
    <property type="match status" value="1"/>
</dbReference>
<dbReference type="PANTHER" id="PTHR45625:SF4">
    <property type="entry name" value="PEPTIDYLPROLYL ISOMERASE DOMAIN AND WD REPEAT-CONTAINING PROTEIN 1"/>
    <property type="match status" value="1"/>
</dbReference>
<evidence type="ECO:0000256" key="4">
    <source>
        <dbReference type="RuleBase" id="RU363019"/>
    </source>
</evidence>
<dbReference type="Pfam" id="PF00160">
    <property type="entry name" value="Pro_isomerase"/>
    <property type="match status" value="1"/>
</dbReference>
<evidence type="ECO:0000259" key="5">
    <source>
        <dbReference type="PROSITE" id="PS50072"/>
    </source>
</evidence>
<organism evidence="6 7">
    <name type="scientific">Hymenobacter jeongseonensis</name>
    <dbReference type="NCBI Taxonomy" id="2791027"/>
    <lineage>
        <taxon>Bacteria</taxon>
        <taxon>Pseudomonadati</taxon>
        <taxon>Bacteroidota</taxon>
        <taxon>Cytophagia</taxon>
        <taxon>Cytophagales</taxon>
        <taxon>Hymenobacteraceae</taxon>
        <taxon>Hymenobacter</taxon>
    </lineage>
</organism>
<dbReference type="Proteomes" id="UP000597617">
    <property type="component" value="Unassembled WGS sequence"/>
</dbReference>
<feature type="domain" description="PPIase cyclophilin-type" evidence="5">
    <location>
        <begin position="37"/>
        <end position="198"/>
    </location>
</feature>
<dbReference type="InterPro" id="IPR020892">
    <property type="entry name" value="Cyclophilin-type_PPIase_CS"/>
</dbReference>
<reference evidence="6 7" key="1">
    <citation type="submission" date="2020-11" db="EMBL/GenBank/DDBJ databases">
        <authorList>
            <person name="Kim M.K."/>
        </authorList>
    </citation>
    <scope>NUCLEOTIDE SEQUENCE [LARGE SCALE GENOMIC DNA]</scope>
    <source>
        <strain evidence="6 7">BT683</strain>
    </source>
</reference>
<dbReference type="InterPro" id="IPR029000">
    <property type="entry name" value="Cyclophilin-like_dom_sf"/>
</dbReference>
<dbReference type="PROSITE" id="PS50072">
    <property type="entry name" value="CSA_PPIASE_2"/>
    <property type="match status" value="1"/>
</dbReference>
<dbReference type="PROSITE" id="PS00170">
    <property type="entry name" value="CSA_PPIASE_1"/>
    <property type="match status" value="1"/>
</dbReference>
<gene>
    <name evidence="6" type="ORF">I2I05_17060</name>
</gene>
<accession>A0ABS0IL62</accession>
<protein>
    <recommendedName>
        <fullName evidence="4">Peptidyl-prolyl cis-trans isomerase</fullName>
        <shortName evidence="4">PPIase</shortName>
        <ecNumber evidence="4">5.2.1.8</ecNumber>
    </recommendedName>
</protein>
<feature type="chain" id="PRO_5045009499" description="Peptidyl-prolyl cis-trans isomerase" evidence="4">
    <location>
        <begin position="25"/>
        <end position="218"/>
    </location>
</feature>
<evidence type="ECO:0000313" key="7">
    <source>
        <dbReference type="Proteomes" id="UP000597617"/>
    </source>
</evidence>
<feature type="signal peptide" evidence="4">
    <location>
        <begin position="1"/>
        <end position="24"/>
    </location>
</feature>
<dbReference type="Gene3D" id="2.40.100.10">
    <property type="entry name" value="Cyclophilin-like"/>
    <property type="match status" value="1"/>
</dbReference>
<comment type="caution">
    <text evidence="6">The sequence shown here is derived from an EMBL/GenBank/DDBJ whole genome shotgun (WGS) entry which is preliminary data.</text>
</comment>
<dbReference type="EC" id="5.2.1.8" evidence="4"/>
<dbReference type="InterPro" id="IPR044666">
    <property type="entry name" value="Cyclophilin_A-like"/>
</dbReference>
<dbReference type="PRINTS" id="PR00153">
    <property type="entry name" value="CSAPPISMRASE"/>
</dbReference>
<evidence type="ECO:0000313" key="6">
    <source>
        <dbReference type="EMBL" id="MBF9239116.1"/>
    </source>
</evidence>
<comment type="similarity">
    <text evidence="1 4">Belongs to the cyclophilin-type PPIase family.</text>
</comment>
<evidence type="ECO:0000256" key="2">
    <source>
        <dbReference type="ARBA" id="ARBA00023110"/>
    </source>
</evidence>
<name>A0ABS0IL62_9BACT</name>
<keyword evidence="2 4" id="KW-0697">Rotamase</keyword>
<dbReference type="RefSeq" id="WP_196283465.1">
    <property type="nucleotide sequence ID" value="NZ_JADQDQ010000009.1"/>
</dbReference>
<keyword evidence="4" id="KW-0732">Signal</keyword>
<evidence type="ECO:0000256" key="1">
    <source>
        <dbReference type="ARBA" id="ARBA00007365"/>
    </source>
</evidence>
<comment type="function">
    <text evidence="4">PPIases accelerate the folding of proteins. It catalyzes the cis-trans isomerization of proline imidic peptide bonds in oligopeptides.</text>
</comment>
<proteinExistence type="inferred from homology"/>